<reference evidence="1 2" key="1">
    <citation type="journal article" date="2018" name="Front. Microbiol.">
        <title>Genome-Based Analysis Reveals the Taxonomy and Diversity of the Family Idiomarinaceae.</title>
        <authorList>
            <person name="Liu Y."/>
            <person name="Lai Q."/>
            <person name="Shao Z."/>
        </authorList>
    </citation>
    <scope>NUCLEOTIDE SEQUENCE [LARGE SCALE GENOMIC DNA]</scope>
    <source>
        <strain evidence="1 2">CF12-14</strain>
    </source>
</reference>
<sequence length="83" mass="9204">MLIVDLFLNLFINNDLHKENTIKIPVHPALTNGQYVGTRSPYMLNLNISACLPVSKRFITPRIARRVGAQLDAPSGKNFGLKG</sequence>
<evidence type="ECO:0008006" key="3">
    <source>
        <dbReference type="Google" id="ProtNLM"/>
    </source>
</evidence>
<accession>A0ABY0BWJ3</accession>
<organism evidence="1 2">
    <name type="scientific">Aliidiomarina maris</name>
    <dbReference type="NCBI Taxonomy" id="531312"/>
    <lineage>
        <taxon>Bacteria</taxon>
        <taxon>Pseudomonadati</taxon>
        <taxon>Pseudomonadota</taxon>
        <taxon>Gammaproteobacteria</taxon>
        <taxon>Alteromonadales</taxon>
        <taxon>Idiomarinaceae</taxon>
        <taxon>Aliidiomarina</taxon>
    </lineage>
</organism>
<dbReference type="EMBL" id="PIPK01000001">
    <property type="protein sequence ID" value="RUO28665.1"/>
    <property type="molecule type" value="Genomic_DNA"/>
</dbReference>
<protein>
    <recommendedName>
        <fullName evidence="3">HipA-like protein</fullName>
    </recommendedName>
</protein>
<dbReference type="Proteomes" id="UP000287865">
    <property type="component" value="Unassembled WGS sequence"/>
</dbReference>
<proteinExistence type="predicted"/>
<gene>
    <name evidence="1" type="ORF">CWE07_02405</name>
</gene>
<keyword evidence="2" id="KW-1185">Reference proteome</keyword>
<evidence type="ECO:0000313" key="1">
    <source>
        <dbReference type="EMBL" id="RUO28665.1"/>
    </source>
</evidence>
<evidence type="ECO:0000313" key="2">
    <source>
        <dbReference type="Proteomes" id="UP000287865"/>
    </source>
</evidence>
<name>A0ABY0BWJ3_9GAMM</name>
<comment type="caution">
    <text evidence="1">The sequence shown here is derived from an EMBL/GenBank/DDBJ whole genome shotgun (WGS) entry which is preliminary data.</text>
</comment>